<accession>A0A1H8UP17</accession>
<feature type="domain" description="Glycosyltransferase subfamily 4-like N-terminal" evidence="4">
    <location>
        <begin position="17"/>
        <end position="154"/>
    </location>
</feature>
<dbReference type="Pfam" id="PF13439">
    <property type="entry name" value="Glyco_transf_4"/>
    <property type="match status" value="1"/>
</dbReference>
<dbReference type="PANTHER" id="PTHR12526">
    <property type="entry name" value="GLYCOSYLTRANSFERASE"/>
    <property type="match status" value="1"/>
</dbReference>
<keyword evidence="6" id="KW-1185">Reference proteome</keyword>
<keyword evidence="1" id="KW-0328">Glycosyltransferase</keyword>
<reference evidence="6" key="1">
    <citation type="submission" date="2016-10" db="EMBL/GenBank/DDBJ databases">
        <authorList>
            <person name="Varghese N."/>
            <person name="Submissions S."/>
        </authorList>
    </citation>
    <scope>NUCLEOTIDE SEQUENCE [LARGE SCALE GENOMIC DNA]</scope>
    <source>
        <strain evidence="6">DSM 123</strain>
    </source>
</reference>
<sequence length="339" mass="37272">MRILFSQTVPYLPHEFGGGLTNTDALCRALIARRHEVMVLCRDLRSGLTRLMPWARKVDLGYPVTRVDDPLGAVRDVCQSYRPDLAVVQFGDIAGMVAALKSADIPVLAYLHDTGTVAQVKGGADAYAACSSSVAAALRNIDIEATVLPVLIDPASYRVPAPGNLITFVNPIPRKGIEIAFELAARRPEIGFQFVEAWHLRARVRKYLQQRIAHHGNIQLRPPVRDMRQIYANTRLILAPSLWEEAWGRVISEAQVSGIPALVSDSGGMPEAVGAGGVVVARDAPIGEWAAALDKLWFDEDFYRQTSKFALDHAARPEFSVNAIAHRFLNLIQGHATRR</sequence>
<dbReference type="InterPro" id="IPR028098">
    <property type="entry name" value="Glyco_trans_4-like_N"/>
</dbReference>
<evidence type="ECO:0000256" key="2">
    <source>
        <dbReference type="ARBA" id="ARBA00022679"/>
    </source>
</evidence>
<organism evidence="5 6">
    <name type="scientific">Rhodopseudomonas pseudopalustris</name>
    <dbReference type="NCBI Taxonomy" id="1513892"/>
    <lineage>
        <taxon>Bacteria</taxon>
        <taxon>Pseudomonadati</taxon>
        <taxon>Pseudomonadota</taxon>
        <taxon>Alphaproteobacteria</taxon>
        <taxon>Hyphomicrobiales</taxon>
        <taxon>Nitrobacteraceae</taxon>
        <taxon>Rhodopseudomonas</taxon>
    </lineage>
</organism>
<dbReference type="Proteomes" id="UP000199615">
    <property type="component" value="Unassembled WGS sequence"/>
</dbReference>
<evidence type="ECO:0000259" key="4">
    <source>
        <dbReference type="Pfam" id="PF13439"/>
    </source>
</evidence>
<dbReference type="PANTHER" id="PTHR12526:SF510">
    <property type="entry name" value="D-INOSITOL 3-PHOSPHATE GLYCOSYLTRANSFERASE"/>
    <property type="match status" value="1"/>
</dbReference>
<dbReference type="Pfam" id="PF00534">
    <property type="entry name" value="Glycos_transf_1"/>
    <property type="match status" value="1"/>
</dbReference>
<evidence type="ECO:0000313" key="5">
    <source>
        <dbReference type="EMBL" id="SEP04891.1"/>
    </source>
</evidence>
<dbReference type="InterPro" id="IPR001296">
    <property type="entry name" value="Glyco_trans_1"/>
</dbReference>
<dbReference type="SUPFAM" id="SSF53756">
    <property type="entry name" value="UDP-Glycosyltransferase/glycogen phosphorylase"/>
    <property type="match status" value="1"/>
</dbReference>
<proteinExistence type="predicted"/>
<dbReference type="Gene3D" id="3.40.50.2000">
    <property type="entry name" value="Glycogen Phosphorylase B"/>
    <property type="match status" value="2"/>
</dbReference>
<dbReference type="GO" id="GO:0016757">
    <property type="term" value="F:glycosyltransferase activity"/>
    <property type="evidence" value="ECO:0007669"/>
    <property type="project" value="UniProtKB-KW"/>
</dbReference>
<protein>
    <submittedName>
        <fullName evidence="5">Glycosyltransferase involved in cell wall bisynthesis</fullName>
    </submittedName>
</protein>
<evidence type="ECO:0000313" key="6">
    <source>
        <dbReference type="Proteomes" id="UP000199615"/>
    </source>
</evidence>
<dbReference type="RefSeq" id="WP_092684852.1">
    <property type="nucleotide sequence ID" value="NZ_FODT01000007.1"/>
</dbReference>
<evidence type="ECO:0000256" key="1">
    <source>
        <dbReference type="ARBA" id="ARBA00022676"/>
    </source>
</evidence>
<evidence type="ECO:0000259" key="3">
    <source>
        <dbReference type="Pfam" id="PF00534"/>
    </source>
</evidence>
<dbReference type="AlphaFoldDB" id="A0A1H8UP17"/>
<dbReference type="OrthoDB" id="9801573at2"/>
<keyword evidence="2 5" id="KW-0808">Transferase</keyword>
<dbReference type="EMBL" id="FODT01000007">
    <property type="protein sequence ID" value="SEP04891.1"/>
    <property type="molecule type" value="Genomic_DNA"/>
</dbReference>
<feature type="domain" description="Glycosyl transferase family 1" evidence="3">
    <location>
        <begin position="162"/>
        <end position="310"/>
    </location>
</feature>
<gene>
    <name evidence="5" type="ORF">SAMN05444123_107166</name>
</gene>
<name>A0A1H8UP17_9BRAD</name>